<dbReference type="Pfam" id="PF04327">
    <property type="entry name" value="Peptidase_Prp"/>
    <property type="match status" value="1"/>
</dbReference>
<protein>
    <recommendedName>
        <fullName evidence="6">Ribosomal processing cysteine protease Prp</fullName>
    </recommendedName>
</protein>
<keyword evidence="8" id="KW-1185">Reference proteome</keyword>
<dbReference type="GO" id="GO:0006508">
    <property type="term" value="P:proteolysis"/>
    <property type="evidence" value="ECO:0007669"/>
    <property type="project" value="UniProtKB-KW"/>
</dbReference>
<comment type="caution">
    <text evidence="7">The sequence shown here is derived from an EMBL/GenBank/DDBJ whole genome shotgun (WGS) entry which is preliminary data.</text>
</comment>
<dbReference type="OrthoDB" id="336716at2"/>
<evidence type="ECO:0000256" key="5">
    <source>
        <dbReference type="ARBA" id="ARBA00044503"/>
    </source>
</evidence>
<proteinExistence type="inferred from homology"/>
<evidence type="ECO:0000256" key="4">
    <source>
        <dbReference type="ARBA" id="ARBA00022807"/>
    </source>
</evidence>
<dbReference type="RefSeq" id="WP_135758825.1">
    <property type="nucleotide sequence ID" value="NZ_RQHW01000007.1"/>
</dbReference>
<keyword evidence="3" id="KW-0378">Hydrolase</keyword>
<evidence type="ECO:0000313" key="8">
    <source>
        <dbReference type="Proteomes" id="UP000298058"/>
    </source>
</evidence>
<comment type="similarity">
    <text evidence="5">Belongs to the Prp family.</text>
</comment>
<keyword evidence="1" id="KW-0690">Ribosome biogenesis</keyword>
<reference evidence="7" key="1">
    <citation type="journal article" date="2019" name="PLoS Negl. Trop. Dis.">
        <title>Revisiting the worldwide diversity of Leptospira species in the environment.</title>
        <authorList>
            <person name="Vincent A.T."/>
            <person name="Schiettekatte O."/>
            <person name="Bourhy P."/>
            <person name="Veyrier F.J."/>
            <person name="Picardeau M."/>
        </authorList>
    </citation>
    <scope>NUCLEOTIDE SEQUENCE [LARGE SCALE GENOMIC DNA]</scope>
    <source>
        <strain evidence="7">201300427</strain>
    </source>
</reference>
<sequence length="113" mass="12589">MIEIAVLKPISYQKNKPNYIGLSLKGHAPSEHGEKGKNILCSAISALSQTLLMYLDNKNCLSSFQKGEGALELTIKPTSSPSIVDESFLFAFFGFKALQNQYPKDIFIREIYV</sequence>
<gene>
    <name evidence="7" type="ORF">EHS15_01775</name>
</gene>
<dbReference type="Gene3D" id="3.30.70.1490">
    <property type="entry name" value="Cysteine protease Prp"/>
    <property type="match status" value="1"/>
</dbReference>
<dbReference type="GO" id="GO:0042254">
    <property type="term" value="P:ribosome biogenesis"/>
    <property type="evidence" value="ECO:0007669"/>
    <property type="project" value="UniProtKB-KW"/>
</dbReference>
<dbReference type="EMBL" id="RQHW01000007">
    <property type="protein sequence ID" value="TGN20790.1"/>
    <property type="molecule type" value="Genomic_DNA"/>
</dbReference>
<accession>A0A4R9M221</accession>
<keyword evidence="2 7" id="KW-0645">Protease</keyword>
<dbReference type="InterPro" id="IPR036764">
    <property type="entry name" value="Peptidase_Prp_sf"/>
</dbReference>
<dbReference type="InterPro" id="IPR007422">
    <property type="entry name" value="Peptidase_Prp"/>
</dbReference>
<evidence type="ECO:0000256" key="2">
    <source>
        <dbReference type="ARBA" id="ARBA00022670"/>
    </source>
</evidence>
<dbReference type="SUPFAM" id="SSF118010">
    <property type="entry name" value="TM1457-like"/>
    <property type="match status" value="1"/>
</dbReference>
<dbReference type="Proteomes" id="UP000298058">
    <property type="component" value="Unassembled WGS sequence"/>
</dbReference>
<name>A0A4R9M221_9LEPT</name>
<evidence type="ECO:0000256" key="1">
    <source>
        <dbReference type="ARBA" id="ARBA00022517"/>
    </source>
</evidence>
<organism evidence="7 8">
    <name type="scientific">Leptospira idonii</name>
    <dbReference type="NCBI Taxonomy" id="1193500"/>
    <lineage>
        <taxon>Bacteria</taxon>
        <taxon>Pseudomonadati</taxon>
        <taxon>Spirochaetota</taxon>
        <taxon>Spirochaetia</taxon>
        <taxon>Leptospirales</taxon>
        <taxon>Leptospiraceae</taxon>
        <taxon>Leptospira</taxon>
    </lineage>
</organism>
<evidence type="ECO:0000256" key="6">
    <source>
        <dbReference type="ARBA" id="ARBA00044538"/>
    </source>
</evidence>
<dbReference type="GO" id="GO:0008234">
    <property type="term" value="F:cysteine-type peptidase activity"/>
    <property type="evidence" value="ECO:0007669"/>
    <property type="project" value="UniProtKB-KW"/>
</dbReference>
<dbReference type="CDD" id="cd16332">
    <property type="entry name" value="Prp-like"/>
    <property type="match status" value="1"/>
</dbReference>
<evidence type="ECO:0000313" key="7">
    <source>
        <dbReference type="EMBL" id="TGN20790.1"/>
    </source>
</evidence>
<dbReference type="AlphaFoldDB" id="A0A4R9M221"/>
<evidence type="ECO:0000256" key="3">
    <source>
        <dbReference type="ARBA" id="ARBA00022801"/>
    </source>
</evidence>
<keyword evidence="4" id="KW-0788">Thiol protease</keyword>